<organism evidence="2 3">
    <name type="scientific">Dreissena polymorpha</name>
    <name type="common">Zebra mussel</name>
    <name type="synonym">Mytilus polymorpha</name>
    <dbReference type="NCBI Taxonomy" id="45954"/>
    <lineage>
        <taxon>Eukaryota</taxon>
        <taxon>Metazoa</taxon>
        <taxon>Spiralia</taxon>
        <taxon>Lophotrochozoa</taxon>
        <taxon>Mollusca</taxon>
        <taxon>Bivalvia</taxon>
        <taxon>Autobranchia</taxon>
        <taxon>Heteroconchia</taxon>
        <taxon>Euheterodonta</taxon>
        <taxon>Imparidentia</taxon>
        <taxon>Neoheterodontei</taxon>
        <taxon>Myida</taxon>
        <taxon>Dreissenoidea</taxon>
        <taxon>Dreissenidae</taxon>
        <taxon>Dreissena</taxon>
    </lineage>
</organism>
<dbReference type="AlphaFoldDB" id="A0A9D4NBW8"/>
<dbReference type="Proteomes" id="UP000828390">
    <property type="component" value="Unassembled WGS sequence"/>
</dbReference>
<reference evidence="2" key="1">
    <citation type="journal article" date="2019" name="bioRxiv">
        <title>The Genome of the Zebra Mussel, Dreissena polymorpha: A Resource for Invasive Species Research.</title>
        <authorList>
            <person name="McCartney M.A."/>
            <person name="Auch B."/>
            <person name="Kono T."/>
            <person name="Mallez S."/>
            <person name="Zhang Y."/>
            <person name="Obille A."/>
            <person name="Becker A."/>
            <person name="Abrahante J.E."/>
            <person name="Garbe J."/>
            <person name="Badalamenti J.P."/>
            <person name="Herman A."/>
            <person name="Mangelson H."/>
            <person name="Liachko I."/>
            <person name="Sullivan S."/>
            <person name="Sone E.D."/>
            <person name="Koren S."/>
            <person name="Silverstein K.A.T."/>
            <person name="Beckman K.B."/>
            <person name="Gohl D.M."/>
        </authorList>
    </citation>
    <scope>NUCLEOTIDE SEQUENCE</scope>
    <source>
        <strain evidence="2">Duluth1</strain>
        <tissue evidence="2">Whole animal</tissue>
    </source>
</reference>
<name>A0A9D4NBW8_DREPO</name>
<dbReference type="EMBL" id="JAIWYP010000001">
    <property type="protein sequence ID" value="KAH3892655.1"/>
    <property type="molecule type" value="Genomic_DNA"/>
</dbReference>
<proteinExistence type="predicted"/>
<evidence type="ECO:0000313" key="3">
    <source>
        <dbReference type="Proteomes" id="UP000828390"/>
    </source>
</evidence>
<comment type="caution">
    <text evidence="2">The sequence shown here is derived from an EMBL/GenBank/DDBJ whole genome shotgun (WGS) entry which is preliminary data.</text>
</comment>
<sequence length="214" mass="24085">MTHKANTLQTSNDLHLVDSERIKNIADFVEKSGVIEALKQQIDLRSKLGQQKPLISPNTSRQNLPQKVPQPNAVIEKRRRVPTPPPEMETIAAPVRGYFRRTSSPPPPQIGFQNKTPLSSQRAISDIESNVFFLPHHQKLSQASVESADVVQLPQYVSRRRFVRPLSGKRHMFPSNKESNDSSLEGLPPRKANTSCELQTPHLLGRLIQNAQHC</sequence>
<feature type="region of interest" description="Disordered" evidence="1">
    <location>
        <begin position="168"/>
        <end position="196"/>
    </location>
</feature>
<evidence type="ECO:0000256" key="1">
    <source>
        <dbReference type="SAM" id="MobiDB-lite"/>
    </source>
</evidence>
<protein>
    <submittedName>
        <fullName evidence="2">Uncharacterized protein</fullName>
    </submittedName>
</protein>
<evidence type="ECO:0000313" key="2">
    <source>
        <dbReference type="EMBL" id="KAH3892655.1"/>
    </source>
</evidence>
<keyword evidence="3" id="KW-1185">Reference proteome</keyword>
<gene>
    <name evidence="2" type="ORF">DPMN_016778</name>
</gene>
<accession>A0A9D4NBW8</accession>
<reference evidence="2" key="2">
    <citation type="submission" date="2020-11" db="EMBL/GenBank/DDBJ databases">
        <authorList>
            <person name="McCartney M.A."/>
            <person name="Auch B."/>
            <person name="Kono T."/>
            <person name="Mallez S."/>
            <person name="Becker A."/>
            <person name="Gohl D.M."/>
            <person name="Silverstein K.A.T."/>
            <person name="Koren S."/>
            <person name="Bechman K.B."/>
            <person name="Herman A."/>
            <person name="Abrahante J.E."/>
            <person name="Garbe J."/>
        </authorList>
    </citation>
    <scope>NUCLEOTIDE SEQUENCE</scope>
    <source>
        <strain evidence="2">Duluth1</strain>
        <tissue evidence="2">Whole animal</tissue>
    </source>
</reference>